<dbReference type="eggNOG" id="COG1203">
    <property type="taxonomic scope" value="Bacteria"/>
</dbReference>
<dbReference type="InterPro" id="IPR006474">
    <property type="entry name" value="Helicase_Cas3_CRISPR-ass_core"/>
</dbReference>
<evidence type="ECO:0000256" key="7">
    <source>
        <dbReference type="ARBA" id="ARBA00022806"/>
    </source>
</evidence>
<evidence type="ECO:0000256" key="1">
    <source>
        <dbReference type="ARBA" id="ARBA00006847"/>
    </source>
</evidence>
<dbReference type="InterPro" id="IPR041372">
    <property type="entry name" value="Cas3_C"/>
</dbReference>
<reference evidence="12 13" key="1">
    <citation type="submission" date="2010-07" db="EMBL/GenBank/DDBJ databases">
        <authorList>
            <person name="Muzny D."/>
            <person name="Qin X."/>
            <person name="Deng J."/>
            <person name="Jiang H."/>
            <person name="Liu Y."/>
            <person name="Qu J."/>
            <person name="Song X.-Z."/>
            <person name="Zhang L."/>
            <person name="Thornton R."/>
            <person name="Coyle M."/>
            <person name="Francisco L."/>
            <person name="Jackson L."/>
            <person name="Javaid M."/>
            <person name="Korchina V."/>
            <person name="Kovar C."/>
            <person name="Mata R."/>
            <person name="Mathew T."/>
            <person name="Ngo R."/>
            <person name="Nguyen L."/>
            <person name="Nguyen N."/>
            <person name="Okwuonu G."/>
            <person name="Ongeri F."/>
            <person name="Pham C."/>
            <person name="Simmons D."/>
            <person name="Wilczek-Boney K."/>
            <person name="Hale W."/>
            <person name="Jakkamsetti A."/>
            <person name="Pham P."/>
            <person name="Ruth R."/>
            <person name="San Lucas F."/>
            <person name="Warren J."/>
            <person name="Zhang J."/>
            <person name="Zhao Z."/>
            <person name="Zhou C."/>
            <person name="Zhu D."/>
            <person name="Lee S."/>
            <person name="Bess C."/>
            <person name="Blankenburg K."/>
            <person name="Forbes L."/>
            <person name="Fu Q."/>
            <person name="Gubbala S."/>
            <person name="Hirani K."/>
            <person name="Jayaseelan J.C."/>
            <person name="Lara F."/>
            <person name="Munidasa M."/>
            <person name="Palculict T."/>
            <person name="Patil S."/>
            <person name="Pu L.-L."/>
            <person name="Saada N."/>
            <person name="Tang L."/>
            <person name="Weissenberger G."/>
            <person name="Zhu Y."/>
            <person name="Hemphill L."/>
            <person name="Shang Y."/>
            <person name="Youmans B."/>
            <person name="Ayvaz T."/>
            <person name="Ross M."/>
            <person name="Santibanez J."/>
            <person name="Aqrawi P."/>
            <person name="Gross S."/>
            <person name="Joshi V."/>
            <person name="Fowler G."/>
            <person name="Nazareth L."/>
            <person name="Reid J."/>
            <person name="Worley K."/>
            <person name="Petrosino J."/>
            <person name="Highlander S."/>
            <person name="Gibbs R."/>
        </authorList>
    </citation>
    <scope>NUCLEOTIDE SEQUENCE [LARGE SCALE GENOMIC DNA]</scope>
    <source>
        <strain evidence="12 13">ATCC BAA-1640</strain>
    </source>
</reference>
<dbReference type="CDD" id="cd09641">
    <property type="entry name" value="Cas3''_I"/>
    <property type="match status" value="1"/>
</dbReference>
<dbReference type="GO" id="GO:0051607">
    <property type="term" value="P:defense response to virus"/>
    <property type="evidence" value="ECO:0007669"/>
    <property type="project" value="UniProtKB-KW"/>
</dbReference>
<evidence type="ECO:0000256" key="9">
    <source>
        <dbReference type="ARBA" id="ARBA00023118"/>
    </source>
</evidence>
<evidence type="ECO:0000256" key="4">
    <source>
        <dbReference type="ARBA" id="ARBA00022723"/>
    </source>
</evidence>
<evidence type="ECO:0000256" key="3">
    <source>
        <dbReference type="ARBA" id="ARBA00022722"/>
    </source>
</evidence>
<comment type="similarity">
    <text evidence="1">In the N-terminal section; belongs to the CRISPR-associated nuclease Cas3-HD family.</text>
</comment>
<dbReference type="InterPro" id="IPR006483">
    <property type="entry name" value="CRISPR-assoc_Cas3_HD"/>
</dbReference>
<evidence type="ECO:0000259" key="10">
    <source>
        <dbReference type="PROSITE" id="PS51192"/>
    </source>
</evidence>
<comment type="similarity">
    <text evidence="2">In the central section; belongs to the CRISPR-associated helicase Cas3 family.</text>
</comment>
<dbReference type="GO" id="GO:0005524">
    <property type="term" value="F:ATP binding"/>
    <property type="evidence" value="ECO:0007669"/>
    <property type="project" value="UniProtKB-KW"/>
</dbReference>
<dbReference type="CDD" id="cd17930">
    <property type="entry name" value="DEXHc_cas3"/>
    <property type="match status" value="1"/>
</dbReference>
<dbReference type="InterPro" id="IPR054712">
    <property type="entry name" value="Cas3-like_dom"/>
</dbReference>
<dbReference type="InterPro" id="IPR001650">
    <property type="entry name" value="Helicase_C-like"/>
</dbReference>
<dbReference type="NCBIfam" id="TIGR01596">
    <property type="entry name" value="cas3_HD"/>
    <property type="match status" value="1"/>
</dbReference>
<feature type="domain" description="Helicase ATP-binding" evidence="10">
    <location>
        <begin position="291"/>
        <end position="496"/>
    </location>
</feature>
<keyword evidence="13" id="KW-1185">Reference proteome</keyword>
<protein>
    <submittedName>
        <fullName evidence="12">CRISPR-associated helicase Cas3</fullName>
    </submittedName>
</protein>
<dbReference type="SUPFAM" id="SSF52540">
    <property type="entry name" value="P-loop containing nucleoside triphosphate hydrolases"/>
    <property type="match status" value="1"/>
</dbReference>
<dbReference type="HOGENOM" id="CLU_013924_1_0_9"/>
<dbReference type="GO" id="GO:0004518">
    <property type="term" value="F:nuclease activity"/>
    <property type="evidence" value="ECO:0007669"/>
    <property type="project" value="UniProtKB-KW"/>
</dbReference>
<dbReference type="RefSeq" id="WP_008902369.1">
    <property type="nucleotide sequence ID" value="NZ_GL397071.1"/>
</dbReference>
<dbReference type="Pfam" id="PF00270">
    <property type="entry name" value="DEAD"/>
    <property type="match status" value="1"/>
</dbReference>
<keyword evidence="3" id="KW-0540">Nuclease</keyword>
<dbReference type="PROSITE" id="PS51192">
    <property type="entry name" value="HELICASE_ATP_BIND_1"/>
    <property type="match status" value="1"/>
</dbReference>
<evidence type="ECO:0000313" key="12">
    <source>
        <dbReference type="EMBL" id="EFM24728.1"/>
    </source>
</evidence>
<dbReference type="GO" id="GO:0016787">
    <property type="term" value="F:hydrolase activity"/>
    <property type="evidence" value="ECO:0007669"/>
    <property type="project" value="UniProtKB-KW"/>
</dbReference>
<dbReference type="Pfam" id="PF18395">
    <property type="entry name" value="Cas3_C"/>
    <property type="match status" value="1"/>
</dbReference>
<accession>E0NN55</accession>
<dbReference type="SMART" id="SM00487">
    <property type="entry name" value="DEXDc"/>
    <property type="match status" value="1"/>
</dbReference>
<dbReference type="InterPro" id="IPR014001">
    <property type="entry name" value="Helicase_ATP-bd"/>
</dbReference>
<dbReference type="Gene3D" id="1.10.3210.30">
    <property type="match status" value="1"/>
</dbReference>
<dbReference type="EMBL" id="AEEH01000048">
    <property type="protein sequence ID" value="EFM24728.1"/>
    <property type="molecule type" value="Genomic_DNA"/>
</dbReference>
<dbReference type="GO" id="GO:0003723">
    <property type="term" value="F:RNA binding"/>
    <property type="evidence" value="ECO:0007669"/>
    <property type="project" value="TreeGrafter"/>
</dbReference>
<keyword evidence="7" id="KW-0347">Helicase</keyword>
<keyword evidence="5" id="KW-0547">Nucleotide-binding</keyword>
<evidence type="ECO:0000256" key="6">
    <source>
        <dbReference type="ARBA" id="ARBA00022801"/>
    </source>
</evidence>
<dbReference type="GO" id="GO:0003724">
    <property type="term" value="F:RNA helicase activity"/>
    <property type="evidence" value="ECO:0007669"/>
    <property type="project" value="TreeGrafter"/>
</dbReference>
<dbReference type="PANTHER" id="PTHR47963">
    <property type="entry name" value="DEAD-BOX ATP-DEPENDENT RNA HELICASE 47, MITOCHONDRIAL"/>
    <property type="match status" value="1"/>
</dbReference>
<evidence type="ECO:0000256" key="2">
    <source>
        <dbReference type="ARBA" id="ARBA00009046"/>
    </source>
</evidence>
<dbReference type="Gene3D" id="3.40.50.300">
    <property type="entry name" value="P-loop containing nucleotide triphosphate hydrolases"/>
    <property type="match status" value="2"/>
</dbReference>
<keyword evidence="8" id="KW-0067">ATP-binding</keyword>
<dbReference type="Pfam" id="PF22590">
    <property type="entry name" value="Cas3-like_C_2"/>
    <property type="match status" value="1"/>
</dbReference>
<sequence>MLAKNFWAKKSDRDGTLKWLSVIDHLQDTAGIIGRLWELWLDDSQKKMITENLICEEDGKKLATFIAYVHDIGKVTANFVTKKSFTNSEDLDSEVLIKLERCGFKGIHNLELANANKSHHSIAGQVILEKFGVKRDVSSIVGSHHGKSVNSLEDIELQLSSYSANYYGEENCSSDNLFRKAQEELFNWALKKSGYSSVEDIPEISVPVQMILTGLLIMADWIASNEYYFPLIPIDDESACNPQVRIIDGFNKWRMSDTWIAEDVYEASKIYEKRFGFNTPRHEQQVLFDVIEQIDEPGIIIFEAPMGMGKTEASLIAAEQLACKIGKSGLFFGLPTQATSDGIFPRINDKWLKSISEDMGEKLPIRLKHGKSSLNDIYRHLSRNIYEDDFTPGTFVNEWFSGNKTSVLDDFVVGTVDNFLMMSLKQKHLFLRHLGFSKKVVIIDEVHSYDSFMASYLYQSIKWAATYNIPIIILSATLPSERRKELVKNYLIGKGIKNIEIKKQLSSLNTDSYPLITYTDGEEVRIFDEFKTKHSKTIEIIREDSENLLNLVEDFSNEGGVIGIVVNTVKKSQEIAKDLTFKFGEENVELLHSSFIATDRIKKEKNLMKIIGGKIEDRPKFKIIIGTQVIEQSLDIDFDVMISDLAPMDLLIQRMGRLHRHKNIRPEIFKEPKFYVLGTSDVLDFEKGSIAVYDGYNLTRTQYFLPDKINIPEDISPLVQNVYGESEIELKEELLPIYKDYKYKFEAYTKNKKQRAETFKLREPYERSRFTDVNNLIGMFTTSKDFSGKSEEQIYAQVRDIKETVEVIALKKVGEGYGIFGEDVDISKDLENVETLREISKHTLRIPSSLTFSSAQVDRLILNLENYNNKYLRNWQDKSFLKGCLGIIFDEEGEFLLDGVRLKYDEKLGLMYERM</sequence>
<evidence type="ECO:0000256" key="8">
    <source>
        <dbReference type="ARBA" id="ARBA00022840"/>
    </source>
</evidence>
<dbReference type="Proteomes" id="UP000003280">
    <property type="component" value="Unassembled WGS sequence"/>
</dbReference>
<dbReference type="InterPro" id="IPR027417">
    <property type="entry name" value="P-loop_NTPase"/>
</dbReference>
<dbReference type="NCBIfam" id="TIGR01587">
    <property type="entry name" value="cas3_core"/>
    <property type="match status" value="1"/>
</dbReference>
<feature type="domain" description="HD Cas3-type" evidence="11">
    <location>
        <begin position="15"/>
        <end position="222"/>
    </location>
</feature>
<keyword evidence="9" id="KW-0051">Antiviral defense</keyword>
<evidence type="ECO:0000256" key="5">
    <source>
        <dbReference type="ARBA" id="ARBA00022741"/>
    </source>
</evidence>
<dbReference type="PROSITE" id="PS51643">
    <property type="entry name" value="HD_CAS3"/>
    <property type="match status" value="1"/>
</dbReference>
<evidence type="ECO:0000313" key="13">
    <source>
        <dbReference type="Proteomes" id="UP000003280"/>
    </source>
</evidence>
<dbReference type="InterPro" id="IPR050547">
    <property type="entry name" value="DEAD_box_RNA_helicases"/>
</dbReference>
<dbReference type="AlphaFoldDB" id="E0NN55"/>
<dbReference type="OrthoDB" id="9810236at2"/>
<keyword evidence="4" id="KW-0479">Metal-binding</keyword>
<dbReference type="STRING" id="862517.HMPREF9225_1594"/>
<dbReference type="InterPro" id="IPR011545">
    <property type="entry name" value="DEAD/DEAH_box_helicase_dom"/>
</dbReference>
<gene>
    <name evidence="12" type="primary">cas3</name>
    <name evidence="12" type="ORF">HMPREF9225_1594</name>
</gene>
<dbReference type="Pfam" id="PF18019">
    <property type="entry name" value="Cas3_HD"/>
    <property type="match status" value="1"/>
</dbReference>
<dbReference type="PANTHER" id="PTHR47963:SF9">
    <property type="entry name" value="CRISPR-ASSOCIATED ENDONUCLEASE_HELICASE CAS3"/>
    <property type="match status" value="1"/>
</dbReference>
<dbReference type="GO" id="GO:0046872">
    <property type="term" value="F:metal ion binding"/>
    <property type="evidence" value="ECO:0007669"/>
    <property type="project" value="UniProtKB-KW"/>
</dbReference>
<keyword evidence="6" id="KW-0378">Hydrolase</keyword>
<comment type="caution">
    <text evidence="12">The sequence shown here is derived from an EMBL/GenBank/DDBJ whole genome shotgun (WGS) entry which is preliminary data.</text>
</comment>
<organism evidence="12 13">
    <name type="scientific">Peptoniphilus duerdenii ATCC BAA-1640</name>
    <dbReference type="NCBI Taxonomy" id="862517"/>
    <lineage>
        <taxon>Bacteria</taxon>
        <taxon>Bacillati</taxon>
        <taxon>Bacillota</taxon>
        <taxon>Tissierellia</taxon>
        <taxon>Tissierellales</taxon>
        <taxon>Peptoniphilaceae</taxon>
        <taxon>Peptoniphilus</taxon>
    </lineage>
</organism>
<dbReference type="InterPro" id="IPR038257">
    <property type="entry name" value="CRISPR-assoc_Cas3_HD_sf"/>
</dbReference>
<name>E0NN55_9FIRM</name>
<proteinExistence type="inferred from homology"/>
<dbReference type="SMART" id="SM00490">
    <property type="entry name" value="HELICc"/>
    <property type="match status" value="1"/>
</dbReference>
<evidence type="ECO:0000259" key="11">
    <source>
        <dbReference type="PROSITE" id="PS51643"/>
    </source>
</evidence>